<feature type="compositionally biased region" description="Basic and acidic residues" evidence="1">
    <location>
        <begin position="143"/>
        <end position="154"/>
    </location>
</feature>
<keyword evidence="3" id="KW-1185">Reference proteome</keyword>
<sequence length="206" mass="24795">MVNGKTPREIILTLPLTFQLNRDLKPEHWTDMDQVLQLHQLLKDLFPWRMVHKRFNLTSNWEELGESFQNICLREMFFKDIMEITKCWNTNRQLELVEERAAKIRENEATIQAIEEKWRQKENIFTPSGSQGEGQSKTPMTPHHSEYRKSEAKNHHYSQFQEVSRRRYALKGKSKTTFSQRKKESYQMFQKLLSLVWEVHRNNKSL</sequence>
<dbReference type="AlphaFoldDB" id="A0A9Q3H042"/>
<evidence type="ECO:0000256" key="1">
    <source>
        <dbReference type="SAM" id="MobiDB-lite"/>
    </source>
</evidence>
<accession>A0A9Q3H042</accession>
<name>A0A9Q3H042_9BASI</name>
<organism evidence="2 3">
    <name type="scientific">Austropuccinia psidii MF-1</name>
    <dbReference type="NCBI Taxonomy" id="1389203"/>
    <lineage>
        <taxon>Eukaryota</taxon>
        <taxon>Fungi</taxon>
        <taxon>Dikarya</taxon>
        <taxon>Basidiomycota</taxon>
        <taxon>Pucciniomycotina</taxon>
        <taxon>Pucciniomycetes</taxon>
        <taxon>Pucciniales</taxon>
        <taxon>Sphaerophragmiaceae</taxon>
        <taxon>Austropuccinia</taxon>
    </lineage>
</organism>
<protein>
    <submittedName>
        <fullName evidence="2">Uncharacterized protein</fullName>
    </submittedName>
</protein>
<proteinExistence type="predicted"/>
<feature type="compositionally biased region" description="Polar residues" evidence="1">
    <location>
        <begin position="125"/>
        <end position="139"/>
    </location>
</feature>
<feature type="region of interest" description="Disordered" evidence="1">
    <location>
        <begin position="125"/>
        <end position="160"/>
    </location>
</feature>
<gene>
    <name evidence="2" type="ORF">O181_026026</name>
</gene>
<comment type="caution">
    <text evidence="2">The sequence shown here is derived from an EMBL/GenBank/DDBJ whole genome shotgun (WGS) entry which is preliminary data.</text>
</comment>
<evidence type="ECO:0000313" key="2">
    <source>
        <dbReference type="EMBL" id="MBW0486311.1"/>
    </source>
</evidence>
<reference evidence="2" key="1">
    <citation type="submission" date="2021-03" db="EMBL/GenBank/DDBJ databases">
        <title>Draft genome sequence of rust myrtle Austropuccinia psidii MF-1, a brazilian biotype.</title>
        <authorList>
            <person name="Quecine M.C."/>
            <person name="Pachon D.M.R."/>
            <person name="Bonatelli M.L."/>
            <person name="Correr F.H."/>
            <person name="Franceschini L.M."/>
            <person name="Leite T.F."/>
            <person name="Margarido G.R.A."/>
            <person name="Almeida C.A."/>
            <person name="Ferrarezi J.A."/>
            <person name="Labate C.A."/>
        </authorList>
    </citation>
    <scope>NUCLEOTIDE SEQUENCE</scope>
    <source>
        <strain evidence="2">MF-1</strain>
    </source>
</reference>
<evidence type="ECO:0000313" key="3">
    <source>
        <dbReference type="Proteomes" id="UP000765509"/>
    </source>
</evidence>
<dbReference type="EMBL" id="AVOT02008588">
    <property type="protein sequence ID" value="MBW0486311.1"/>
    <property type="molecule type" value="Genomic_DNA"/>
</dbReference>
<dbReference type="Proteomes" id="UP000765509">
    <property type="component" value="Unassembled WGS sequence"/>
</dbReference>